<protein>
    <submittedName>
        <fullName evidence="1">Uncharacterized protein</fullName>
    </submittedName>
</protein>
<keyword evidence="2" id="KW-1185">Reference proteome</keyword>
<sequence length="70" mass="7826">MGNCRQKPPAVLAGGVFELGGIKVLLPRLCVYLSQTKTRTRTELTTLFVQTTKRRKSEATVSGFELEDQR</sequence>
<name>A0A0V1MAQ4_9BILA</name>
<evidence type="ECO:0000313" key="2">
    <source>
        <dbReference type="Proteomes" id="UP000054843"/>
    </source>
</evidence>
<dbReference type="EMBL" id="JYDO01000151">
    <property type="protein sequence ID" value="KRZ68907.1"/>
    <property type="molecule type" value="Genomic_DNA"/>
</dbReference>
<dbReference type="Proteomes" id="UP000054843">
    <property type="component" value="Unassembled WGS sequence"/>
</dbReference>
<reference evidence="1 2" key="1">
    <citation type="submission" date="2015-01" db="EMBL/GenBank/DDBJ databases">
        <title>Evolution of Trichinella species and genotypes.</title>
        <authorList>
            <person name="Korhonen P.K."/>
            <person name="Edoardo P."/>
            <person name="Giuseppe L.R."/>
            <person name="Gasser R.B."/>
        </authorList>
    </citation>
    <scope>NUCLEOTIDE SEQUENCE [LARGE SCALE GENOMIC DNA]</scope>
    <source>
        <strain evidence="1">ISS1980</strain>
    </source>
</reference>
<organism evidence="1 2">
    <name type="scientific">Trichinella papuae</name>
    <dbReference type="NCBI Taxonomy" id="268474"/>
    <lineage>
        <taxon>Eukaryota</taxon>
        <taxon>Metazoa</taxon>
        <taxon>Ecdysozoa</taxon>
        <taxon>Nematoda</taxon>
        <taxon>Enoplea</taxon>
        <taxon>Dorylaimia</taxon>
        <taxon>Trichinellida</taxon>
        <taxon>Trichinellidae</taxon>
        <taxon>Trichinella</taxon>
    </lineage>
</organism>
<accession>A0A0V1MAQ4</accession>
<dbReference type="AlphaFoldDB" id="A0A0V1MAQ4"/>
<gene>
    <name evidence="1" type="ORF">T10_2207</name>
</gene>
<proteinExistence type="predicted"/>
<evidence type="ECO:0000313" key="1">
    <source>
        <dbReference type="EMBL" id="KRZ68907.1"/>
    </source>
</evidence>
<comment type="caution">
    <text evidence="1">The sequence shown here is derived from an EMBL/GenBank/DDBJ whole genome shotgun (WGS) entry which is preliminary data.</text>
</comment>